<comment type="caution">
    <text evidence="1">The sequence shown here is derived from an EMBL/GenBank/DDBJ whole genome shotgun (WGS) entry which is preliminary data.</text>
</comment>
<dbReference type="EMBL" id="BARU01039464">
    <property type="protein sequence ID" value="GAH81380.1"/>
    <property type="molecule type" value="Genomic_DNA"/>
</dbReference>
<reference evidence="1" key="1">
    <citation type="journal article" date="2014" name="Front. Microbiol.">
        <title>High frequency of phylogenetically diverse reductive dehalogenase-homologous genes in deep subseafloor sedimentary metagenomes.</title>
        <authorList>
            <person name="Kawai M."/>
            <person name="Futagami T."/>
            <person name="Toyoda A."/>
            <person name="Takaki Y."/>
            <person name="Nishi S."/>
            <person name="Hori S."/>
            <person name="Arai W."/>
            <person name="Tsubouchi T."/>
            <person name="Morono Y."/>
            <person name="Uchiyama I."/>
            <person name="Ito T."/>
            <person name="Fujiyama A."/>
            <person name="Inagaki F."/>
            <person name="Takami H."/>
        </authorList>
    </citation>
    <scope>NUCLEOTIDE SEQUENCE</scope>
    <source>
        <strain evidence="1">Expedition CK06-06</strain>
    </source>
</reference>
<organism evidence="1">
    <name type="scientific">marine sediment metagenome</name>
    <dbReference type="NCBI Taxonomy" id="412755"/>
    <lineage>
        <taxon>unclassified sequences</taxon>
        <taxon>metagenomes</taxon>
        <taxon>ecological metagenomes</taxon>
    </lineage>
</organism>
<proteinExistence type="predicted"/>
<protein>
    <submittedName>
        <fullName evidence="1">Uncharacterized protein</fullName>
    </submittedName>
</protein>
<gene>
    <name evidence="1" type="ORF">S03H2_61164</name>
</gene>
<sequence>MAPEFEELFPEIIETARFRPGLPEVLVSYEDKKFYEYRVAFADKEFFKLFSYPIIRGSA</sequence>
<evidence type="ECO:0000313" key="1">
    <source>
        <dbReference type="EMBL" id="GAH81380.1"/>
    </source>
</evidence>
<name>X1JIQ9_9ZZZZ</name>
<dbReference type="AlphaFoldDB" id="X1JIQ9"/>
<accession>X1JIQ9</accession>
<feature type="non-terminal residue" evidence="1">
    <location>
        <position position="59"/>
    </location>
</feature>